<dbReference type="AlphaFoldDB" id="F2IDI4"/>
<reference evidence="1 2" key="1">
    <citation type="journal article" date="2011" name="Stand. Genomic Sci.">
        <title>Complete genome sequence of the gliding freshwater bacterium Fluviicola taffensis type strain (RW262).</title>
        <authorList>
            <person name="Woyke T."/>
            <person name="Chertkov O."/>
            <person name="Lapidus A."/>
            <person name="Nolan M."/>
            <person name="Lucas S."/>
            <person name="Del Rio T.G."/>
            <person name="Tice H."/>
            <person name="Cheng J.F."/>
            <person name="Tapia R."/>
            <person name="Han C."/>
            <person name="Goodwin L."/>
            <person name="Pitluck S."/>
            <person name="Liolios K."/>
            <person name="Pagani I."/>
            <person name="Ivanova N."/>
            <person name="Huntemann M."/>
            <person name="Mavromatis K."/>
            <person name="Mikhailova N."/>
            <person name="Pati A."/>
            <person name="Chen A."/>
            <person name="Palaniappan K."/>
            <person name="Land M."/>
            <person name="Hauser L."/>
            <person name="Brambilla E.M."/>
            <person name="Rohde M."/>
            <person name="Mwirichia R."/>
            <person name="Sikorski J."/>
            <person name="Tindall B.J."/>
            <person name="Goker M."/>
            <person name="Bristow J."/>
            <person name="Eisen J.A."/>
            <person name="Markowitz V."/>
            <person name="Hugenholtz P."/>
            <person name="Klenk H.P."/>
            <person name="Kyrpides N.C."/>
        </authorList>
    </citation>
    <scope>NUCLEOTIDE SEQUENCE [LARGE SCALE GENOMIC DNA]</scope>
    <source>
        <strain evidence="2">DSM 16823 / RW262 / RW262</strain>
    </source>
</reference>
<keyword evidence="2" id="KW-1185">Reference proteome</keyword>
<dbReference type="KEGG" id="fte:Fluta_0352"/>
<evidence type="ECO:0000313" key="2">
    <source>
        <dbReference type="Proteomes" id="UP000007463"/>
    </source>
</evidence>
<sequence length="337" mass="38494" precursor="true">MTHDYQEVIGNFMRTVLTILFFVGLYQSSWACCAIDDRTLTEMLFQGNPGTIFTCKVLTFSTPLTYPDHIISSSSDGSIDGTATVEIVTVYFGKVDTNVVTLRAGNYMTIGNTYLIYTDGSGRIFSFGGICDKWSKQITDKPTTNNELLILKQFSDIFKNKTGGQFTFTNSKNIVIAKGQFRKGIAIKTWQHFYDNGIIKTEFDLTKNITSQFASNGFIKSKNTINKNVGIYEQYSDKVSGQLSYKFIEIEMEKEMIMECSEYFNNGKLKNIASFVYINNKSTSTGKKGDYKEFYENGNLKLQGQYQTDKRVGLWKWYHENGEFNREFDYKDGTDEQ</sequence>
<dbReference type="Proteomes" id="UP000007463">
    <property type="component" value="Chromosome"/>
</dbReference>
<proteinExistence type="predicted"/>
<dbReference type="InterPro" id="IPR011652">
    <property type="entry name" value="MORN_2"/>
</dbReference>
<dbReference type="Pfam" id="PF07661">
    <property type="entry name" value="MORN_2"/>
    <property type="match status" value="3"/>
</dbReference>
<dbReference type="eggNOG" id="COG2849">
    <property type="taxonomic scope" value="Bacteria"/>
</dbReference>
<organism evidence="1 2">
    <name type="scientific">Fluviicola taffensis (strain DSM 16823 / NCIMB 13979 / RW262)</name>
    <dbReference type="NCBI Taxonomy" id="755732"/>
    <lineage>
        <taxon>Bacteria</taxon>
        <taxon>Pseudomonadati</taxon>
        <taxon>Bacteroidota</taxon>
        <taxon>Flavobacteriia</taxon>
        <taxon>Flavobacteriales</taxon>
        <taxon>Crocinitomicaceae</taxon>
        <taxon>Fluviicola</taxon>
    </lineage>
</organism>
<name>F2IDI4_FLUTR</name>
<dbReference type="OrthoDB" id="1524045at2"/>
<dbReference type="EMBL" id="CP002542">
    <property type="protein sequence ID" value="AEA42360.1"/>
    <property type="molecule type" value="Genomic_DNA"/>
</dbReference>
<dbReference type="SUPFAM" id="SSF82185">
    <property type="entry name" value="Histone H3 K4-specific methyltransferase SET7/9 N-terminal domain"/>
    <property type="match status" value="1"/>
</dbReference>
<accession>F2IDI4</accession>
<reference evidence="2" key="2">
    <citation type="submission" date="2011-02" db="EMBL/GenBank/DDBJ databases">
        <title>The complete genome of Fluviicola taffensis DSM 16823.</title>
        <authorList>
            <consortium name="US DOE Joint Genome Institute (JGI-PGF)"/>
            <person name="Lucas S."/>
            <person name="Copeland A."/>
            <person name="Lapidus A."/>
            <person name="Bruce D."/>
            <person name="Goodwin L."/>
            <person name="Pitluck S."/>
            <person name="Kyrpides N."/>
            <person name="Mavromatis K."/>
            <person name="Ivanova N."/>
            <person name="Mikhailova N."/>
            <person name="Pagani I."/>
            <person name="Chertkov O."/>
            <person name="Detter J.C."/>
            <person name="Han C."/>
            <person name="Tapia R."/>
            <person name="Land M."/>
            <person name="Hauser L."/>
            <person name="Markowitz V."/>
            <person name="Cheng J.-F."/>
            <person name="Hugenholtz P."/>
            <person name="Woyke T."/>
            <person name="Wu D."/>
            <person name="Tindall B."/>
            <person name="Pomrenke H.G."/>
            <person name="Brambilla E."/>
            <person name="Klenk H.-P."/>
            <person name="Eisen J.A."/>
        </authorList>
    </citation>
    <scope>NUCLEOTIDE SEQUENCE [LARGE SCALE GENOMIC DNA]</scope>
    <source>
        <strain evidence="2">DSM 16823 / RW262 / RW262</strain>
    </source>
</reference>
<evidence type="ECO:0000313" key="1">
    <source>
        <dbReference type="EMBL" id="AEA42360.1"/>
    </source>
</evidence>
<dbReference type="HOGENOM" id="CLU_823237_0_0_10"/>
<gene>
    <name evidence="1" type="ordered locus">Fluta_0352</name>
</gene>
<protein>
    <recommendedName>
        <fullName evidence="3">MORN variant repeat-containing protein</fullName>
    </recommendedName>
</protein>
<dbReference type="Gene3D" id="3.90.930.1">
    <property type="match status" value="1"/>
</dbReference>
<dbReference type="STRING" id="755732.Fluta_0352"/>
<evidence type="ECO:0008006" key="3">
    <source>
        <dbReference type="Google" id="ProtNLM"/>
    </source>
</evidence>